<dbReference type="Pfam" id="PF00528">
    <property type="entry name" value="BPD_transp_1"/>
    <property type="match status" value="1"/>
</dbReference>
<comment type="subcellular location">
    <subcellularLocation>
        <location evidence="1 7">Cell membrane</location>
        <topology evidence="1 7">Multi-pass membrane protein</topology>
    </subcellularLocation>
</comment>
<keyword evidence="11" id="KW-1185">Reference proteome</keyword>
<dbReference type="GO" id="GO:0005886">
    <property type="term" value="C:plasma membrane"/>
    <property type="evidence" value="ECO:0007669"/>
    <property type="project" value="UniProtKB-SubCell"/>
</dbReference>
<evidence type="ECO:0000256" key="7">
    <source>
        <dbReference type="RuleBase" id="RU363032"/>
    </source>
</evidence>
<dbReference type="Proteomes" id="UP000035265">
    <property type="component" value="Unassembled WGS sequence"/>
</dbReference>
<dbReference type="PANTHER" id="PTHR30193">
    <property type="entry name" value="ABC TRANSPORTER PERMEASE PROTEIN"/>
    <property type="match status" value="1"/>
</dbReference>
<keyword evidence="4 7" id="KW-0812">Transmembrane</keyword>
<dbReference type="AlphaFoldDB" id="A0A0H2KSX3"/>
<protein>
    <recommendedName>
        <fullName evidence="9">ABC transmembrane type-1 domain-containing protein</fullName>
    </recommendedName>
</protein>
<keyword evidence="6 7" id="KW-0472">Membrane</keyword>
<evidence type="ECO:0000256" key="2">
    <source>
        <dbReference type="ARBA" id="ARBA00022448"/>
    </source>
</evidence>
<proteinExistence type="inferred from homology"/>
<dbReference type="GO" id="GO:0055085">
    <property type="term" value="P:transmembrane transport"/>
    <property type="evidence" value="ECO:0007669"/>
    <property type="project" value="InterPro"/>
</dbReference>
<dbReference type="PATRIC" id="fig|264251.5.peg.417"/>
<dbReference type="RefSeq" id="WP_052877364.1">
    <property type="nucleotide sequence ID" value="NZ_JNBQ01000001.1"/>
</dbReference>
<dbReference type="PROSITE" id="PS50928">
    <property type="entry name" value="ABC_TM1"/>
    <property type="match status" value="1"/>
</dbReference>
<keyword evidence="5 7" id="KW-1133">Transmembrane helix</keyword>
<organism evidence="10 11">
    <name type="scientific">Cellulosimicrobium funkei</name>
    <dbReference type="NCBI Taxonomy" id="264251"/>
    <lineage>
        <taxon>Bacteria</taxon>
        <taxon>Bacillati</taxon>
        <taxon>Actinomycetota</taxon>
        <taxon>Actinomycetes</taxon>
        <taxon>Micrococcales</taxon>
        <taxon>Promicromonosporaceae</taxon>
        <taxon>Cellulosimicrobium</taxon>
    </lineage>
</organism>
<feature type="region of interest" description="Disordered" evidence="8">
    <location>
        <begin position="1"/>
        <end position="28"/>
    </location>
</feature>
<comment type="similarity">
    <text evidence="7">Belongs to the binding-protein-dependent transport system permease family.</text>
</comment>
<accession>A0A0H2KSX3</accession>
<evidence type="ECO:0000313" key="10">
    <source>
        <dbReference type="EMBL" id="KLN36655.1"/>
    </source>
</evidence>
<dbReference type="InterPro" id="IPR035906">
    <property type="entry name" value="MetI-like_sf"/>
</dbReference>
<feature type="domain" description="ABC transmembrane type-1" evidence="9">
    <location>
        <begin position="94"/>
        <end position="308"/>
    </location>
</feature>
<keyword evidence="3" id="KW-1003">Cell membrane</keyword>
<evidence type="ECO:0000259" key="9">
    <source>
        <dbReference type="PROSITE" id="PS50928"/>
    </source>
</evidence>
<sequence>MAALVSGRPAAATPRVAGSRATTPTGRSTRRRQQLVALGFIAPALLLFAVFVVYPIVFNVQASTLDWDGVNAGTPAGVQNYADLAQDPVFHITLRNSLLWILLTIVPQAVIGFTLAWLLNTRLRGRTVYRAIFFLPAVLSPVVVGIVWQRLLDPFNGVLAQLGRATGLEVLTRPYLSDPSTAIVTVIVVNVWMWSGFSMLFYLAGLQLLDHSVLEAARIDGASGWSLVRRIVLPLLKPTHLSLVLLGIIGSLKTFELVWVLTEGGPNHASELMPTYMFKEAFQLQSFGYGATISVVLLVLAIGSSVAMLRTFGAGFITGEKS</sequence>
<dbReference type="PANTHER" id="PTHR30193:SF37">
    <property type="entry name" value="INNER MEMBRANE ABC TRANSPORTER PERMEASE PROTEIN YCJO"/>
    <property type="match status" value="1"/>
</dbReference>
<evidence type="ECO:0000256" key="4">
    <source>
        <dbReference type="ARBA" id="ARBA00022692"/>
    </source>
</evidence>
<evidence type="ECO:0000256" key="5">
    <source>
        <dbReference type="ARBA" id="ARBA00022989"/>
    </source>
</evidence>
<feature type="transmembrane region" description="Helical" evidence="7">
    <location>
        <begin position="35"/>
        <end position="57"/>
    </location>
</feature>
<feature type="transmembrane region" description="Helical" evidence="7">
    <location>
        <begin position="98"/>
        <end position="119"/>
    </location>
</feature>
<dbReference type="InterPro" id="IPR000515">
    <property type="entry name" value="MetI-like"/>
</dbReference>
<feature type="transmembrane region" description="Helical" evidence="7">
    <location>
        <begin position="282"/>
        <end position="302"/>
    </location>
</feature>
<dbReference type="CDD" id="cd06261">
    <property type="entry name" value="TM_PBP2"/>
    <property type="match status" value="1"/>
</dbReference>
<dbReference type="Gene3D" id="1.10.3720.10">
    <property type="entry name" value="MetI-like"/>
    <property type="match status" value="1"/>
</dbReference>
<dbReference type="STRING" id="264251.FB00_02025"/>
<evidence type="ECO:0000256" key="8">
    <source>
        <dbReference type="SAM" id="MobiDB-lite"/>
    </source>
</evidence>
<keyword evidence="2 7" id="KW-0813">Transport</keyword>
<dbReference type="SUPFAM" id="SSF160964">
    <property type="entry name" value="MalF N-terminal region-like"/>
    <property type="match status" value="1"/>
</dbReference>
<gene>
    <name evidence="10" type="ORF">FB00_02025</name>
</gene>
<reference evidence="10 11" key="1">
    <citation type="submission" date="2014-05" db="EMBL/GenBank/DDBJ databases">
        <title>Cellulosimicrobium funkei U11 genome.</title>
        <authorList>
            <person name="Hu C."/>
            <person name="Gong Y."/>
            <person name="Wan W."/>
            <person name="Jiang M."/>
        </authorList>
    </citation>
    <scope>NUCLEOTIDE SEQUENCE [LARGE SCALE GENOMIC DNA]</scope>
    <source>
        <strain evidence="10 11">U11</strain>
    </source>
</reference>
<comment type="caution">
    <text evidence="10">The sequence shown here is derived from an EMBL/GenBank/DDBJ whole genome shotgun (WGS) entry which is preliminary data.</text>
</comment>
<dbReference type="InterPro" id="IPR051393">
    <property type="entry name" value="ABC_transporter_permease"/>
</dbReference>
<feature type="transmembrane region" description="Helical" evidence="7">
    <location>
        <begin position="131"/>
        <end position="151"/>
    </location>
</feature>
<evidence type="ECO:0000256" key="3">
    <source>
        <dbReference type="ARBA" id="ARBA00022475"/>
    </source>
</evidence>
<evidence type="ECO:0000313" key="11">
    <source>
        <dbReference type="Proteomes" id="UP000035265"/>
    </source>
</evidence>
<name>A0A0H2KSX3_9MICO</name>
<feature type="transmembrane region" description="Helical" evidence="7">
    <location>
        <begin position="182"/>
        <end position="204"/>
    </location>
</feature>
<dbReference type="EMBL" id="JNBQ01000001">
    <property type="protein sequence ID" value="KLN36655.1"/>
    <property type="molecule type" value="Genomic_DNA"/>
</dbReference>
<dbReference type="SUPFAM" id="SSF161098">
    <property type="entry name" value="MetI-like"/>
    <property type="match status" value="1"/>
</dbReference>
<evidence type="ECO:0000256" key="6">
    <source>
        <dbReference type="ARBA" id="ARBA00023136"/>
    </source>
</evidence>
<evidence type="ECO:0000256" key="1">
    <source>
        <dbReference type="ARBA" id="ARBA00004651"/>
    </source>
</evidence>